<name>A0A368C7E6_9GAMM</name>
<dbReference type="InterPro" id="IPR020624">
    <property type="entry name" value="Schiff_base-form_aldolases_CS"/>
</dbReference>
<feature type="binding site" evidence="12 15">
    <location>
        <position position="47"/>
    </location>
    <ligand>
        <name>pyruvate</name>
        <dbReference type="ChEBI" id="CHEBI:15361"/>
    </ligand>
</feature>
<evidence type="ECO:0000256" key="3">
    <source>
        <dbReference type="ARBA" id="ARBA00007592"/>
    </source>
</evidence>
<keyword evidence="8 12" id="KW-0457">Lysine biosynthesis</keyword>
<dbReference type="Pfam" id="PF00701">
    <property type="entry name" value="DHDPS"/>
    <property type="match status" value="1"/>
</dbReference>
<dbReference type="InterPro" id="IPR020625">
    <property type="entry name" value="Schiff_base-form_aldolases_AS"/>
</dbReference>
<comment type="subcellular location">
    <subcellularLocation>
        <location evidence="12">Cytoplasm</location>
    </subcellularLocation>
</comment>
<dbReference type="GO" id="GO:0009089">
    <property type="term" value="P:lysine biosynthetic process via diaminopimelate"/>
    <property type="evidence" value="ECO:0007669"/>
    <property type="project" value="UniProtKB-UniRule"/>
</dbReference>
<dbReference type="NCBIfam" id="TIGR00674">
    <property type="entry name" value="dapA"/>
    <property type="match status" value="1"/>
</dbReference>
<reference evidence="16 17" key="1">
    <citation type="journal article" date="2018" name="Microbiome">
        <title>Fine metagenomic profile of the Mediterranean stratified and mixed water columns revealed by assembly and recruitment.</title>
        <authorList>
            <person name="Haro-Moreno J.M."/>
            <person name="Lopez-Perez M."/>
            <person name="De La Torre J.R."/>
            <person name="Picazo A."/>
            <person name="Camacho A."/>
            <person name="Rodriguez-Valera F."/>
        </authorList>
    </citation>
    <scope>NUCLEOTIDE SEQUENCE [LARGE SCALE GENOMIC DNA]</scope>
    <source>
        <strain evidence="16">MED-G78</strain>
    </source>
</reference>
<keyword evidence="5 12" id="KW-0963">Cytoplasm</keyword>
<comment type="caution">
    <text evidence="16">The sequence shown here is derived from an EMBL/GenBank/DDBJ whole genome shotgun (WGS) entry which is preliminary data.</text>
</comment>
<dbReference type="CDD" id="cd00950">
    <property type="entry name" value="DHDPS"/>
    <property type="match status" value="1"/>
</dbReference>
<accession>A0A368C7E6</accession>
<evidence type="ECO:0000256" key="11">
    <source>
        <dbReference type="ARBA" id="ARBA00047836"/>
    </source>
</evidence>
<gene>
    <name evidence="12" type="primary">dapA</name>
    <name evidence="16" type="ORF">DBW92_00810</name>
</gene>
<dbReference type="EMBL" id="QOPI01000002">
    <property type="protein sequence ID" value="RCL45509.1"/>
    <property type="molecule type" value="Genomic_DNA"/>
</dbReference>
<dbReference type="InterPro" id="IPR013785">
    <property type="entry name" value="Aldolase_TIM"/>
</dbReference>
<comment type="pathway">
    <text evidence="2 12">Amino-acid biosynthesis; L-lysine biosynthesis via DAP pathway; (S)-tetrahydrodipicolinate from L-aspartate: step 3/4.</text>
</comment>
<dbReference type="UniPathway" id="UPA00034">
    <property type="reaction ID" value="UER00017"/>
</dbReference>
<evidence type="ECO:0000256" key="15">
    <source>
        <dbReference type="PIRSR" id="PIRSR001365-2"/>
    </source>
</evidence>
<keyword evidence="6 12" id="KW-0028">Amino-acid biosynthesis</keyword>
<dbReference type="PANTHER" id="PTHR12128">
    <property type="entry name" value="DIHYDRODIPICOLINATE SYNTHASE"/>
    <property type="match status" value="1"/>
</dbReference>
<feature type="active site" description="Proton donor/acceptor" evidence="12 14">
    <location>
        <position position="135"/>
    </location>
</feature>
<dbReference type="Proteomes" id="UP000252915">
    <property type="component" value="Unassembled WGS sequence"/>
</dbReference>
<organism evidence="16 17">
    <name type="scientific">SAR86 cluster bacterium</name>
    <dbReference type="NCBI Taxonomy" id="2030880"/>
    <lineage>
        <taxon>Bacteria</taxon>
        <taxon>Pseudomonadati</taxon>
        <taxon>Pseudomonadota</taxon>
        <taxon>Gammaproteobacteria</taxon>
        <taxon>SAR86 cluster</taxon>
    </lineage>
</organism>
<dbReference type="HAMAP" id="MF_00418">
    <property type="entry name" value="DapA"/>
    <property type="match status" value="1"/>
</dbReference>
<dbReference type="PRINTS" id="PR00146">
    <property type="entry name" value="DHPICSNTHASE"/>
</dbReference>
<keyword evidence="10 12" id="KW-0704">Schiff base</keyword>
<dbReference type="PROSITE" id="PS00666">
    <property type="entry name" value="DHDPS_2"/>
    <property type="match status" value="1"/>
</dbReference>
<dbReference type="SMART" id="SM01130">
    <property type="entry name" value="DHDPS"/>
    <property type="match status" value="1"/>
</dbReference>
<evidence type="ECO:0000256" key="13">
    <source>
        <dbReference type="PIRNR" id="PIRNR001365"/>
    </source>
</evidence>
<feature type="site" description="Part of a proton relay during catalysis" evidence="12">
    <location>
        <position position="46"/>
    </location>
</feature>
<evidence type="ECO:0000256" key="8">
    <source>
        <dbReference type="ARBA" id="ARBA00023154"/>
    </source>
</evidence>
<evidence type="ECO:0000313" key="16">
    <source>
        <dbReference type="EMBL" id="RCL45509.1"/>
    </source>
</evidence>
<evidence type="ECO:0000256" key="6">
    <source>
        <dbReference type="ARBA" id="ARBA00022605"/>
    </source>
</evidence>
<evidence type="ECO:0000256" key="4">
    <source>
        <dbReference type="ARBA" id="ARBA00012086"/>
    </source>
</evidence>
<evidence type="ECO:0000256" key="1">
    <source>
        <dbReference type="ARBA" id="ARBA00003294"/>
    </source>
</evidence>
<keyword evidence="9 12" id="KW-0456">Lyase</keyword>
<dbReference type="InterPro" id="IPR005263">
    <property type="entry name" value="DapA"/>
</dbReference>
<feature type="binding site" evidence="12 15">
    <location>
        <position position="210"/>
    </location>
    <ligand>
        <name>pyruvate</name>
        <dbReference type="ChEBI" id="CHEBI:15361"/>
    </ligand>
</feature>
<dbReference type="GO" id="GO:0019877">
    <property type="term" value="P:diaminopimelate biosynthetic process"/>
    <property type="evidence" value="ECO:0007669"/>
    <property type="project" value="UniProtKB-UniRule"/>
</dbReference>
<dbReference type="AlphaFoldDB" id="A0A368C7E6"/>
<dbReference type="EC" id="4.3.3.7" evidence="4 12"/>
<sequence>MQAPKGSLVALVTPLKLNGDVDYGSLEDLIEWHVEEGTNGIVSVGTTGESATLSVIEHIEVISRTVKYVNGRIPVIAGTGNNSTRDSILLTQEARDAGADFSLLVSPYYNKPNQEGLIKHYLQIADSVDIPQILYNVPSRTGCDILPETVKVLADHENIIGIKEALDDMKRIQDLLDISNALNDKKDFYILSGDDPTFLDSMKFGTDGVISVVANAIPKEISEICNFALNKEYIKAYEINDMYSNLYKLCFIDSNPIPIKWIMYKLNKIQNSIRSPLINLNETFHQQIMSEMVKLKLL</sequence>
<evidence type="ECO:0000256" key="10">
    <source>
        <dbReference type="ARBA" id="ARBA00023270"/>
    </source>
</evidence>
<dbReference type="PROSITE" id="PS00665">
    <property type="entry name" value="DHDPS_1"/>
    <property type="match status" value="1"/>
</dbReference>
<evidence type="ECO:0000256" key="12">
    <source>
        <dbReference type="HAMAP-Rule" id="MF_00418"/>
    </source>
</evidence>
<dbReference type="PIRSF" id="PIRSF001365">
    <property type="entry name" value="DHDPS"/>
    <property type="match status" value="1"/>
</dbReference>
<keyword evidence="7 12" id="KW-0220">Diaminopimelate biosynthesis</keyword>
<dbReference type="InterPro" id="IPR002220">
    <property type="entry name" value="DapA-like"/>
</dbReference>
<proteinExistence type="inferred from homology"/>
<comment type="function">
    <text evidence="1 12">Catalyzes the condensation of (S)-aspartate-beta-semialdehyde [(S)-ASA] and pyruvate to 4-hydroxy-tetrahydrodipicolinate (HTPA).</text>
</comment>
<dbReference type="GO" id="GO:0008840">
    <property type="term" value="F:4-hydroxy-tetrahydrodipicolinate synthase activity"/>
    <property type="evidence" value="ECO:0007669"/>
    <property type="project" value="UniProtKB-UniRule"/>
</dbReference>
<comment type="similarity">
    <text evidence="3 12 13">Belongs to the DapA family.</text>
</comment>
<protein>
    <recommendedName>
        <fullName evidence="4 12">4-hydroxy-tetrahydrodipicolinate synthase</fullName>
        <shortName evidence="12">HTPA synthase</shortName>
        <ecNumber evidence="4 12">4.3.3.7</ecNumber>
    </recommendedName>
</protein>
<feature type="site" description="Part of a proton relay during catalysis" evidence="12">
    <location>
        <position position="109"/>
    </location>
</feature>
<comment type="catalytic activity">
    <reaction evidence="11 12">
        <text>L-aspartate 4-semialdehyde + pyruvate = (2S,4S)-4-hydroxy-2,3,4,5-tetrahydrodipicolinate + H2O + H(+)</text>
        <dbReference type="Rhea" id="RHEA:34171"/>
        <dbReference type="ChEBI" id="CHEBI:15361"/>
        <dbReference type="ChEBI" id="CHEBI:15377"/>
        <dbReference type="ChEBI" id="CHEBI:15378"/>
        <dbReference type="ChEBI" id="CHEBI:67139"/>
        <dbReference type="ChEBI" id="CHEBI:537519"/>
        <dbReference type="EC" id="4.3.3.7"/>
    </reaction>
</comment>
<feature type="active site" description="Schiff-base intermediate with substrate" evidence="12 14">
    <location>
        <position position="163"/>
    </location>
</feature>
<dbReference type="GO" id="GO:0005829">
    <property type="term" value="C:cytosol"/>
    <property type="evidence" value="ECO:0007669"/>
    <property type="project" value="TreeGrafter"/>
</dbReference>
<comment type="subunit">
    <text evidence="12">Homotetramer; dimer of dimers.</text>
</comment>
<evidence type="ECO:0000256" key="14">
    <source>
        <dbReference type="PIRSR" id="PIRSR001365-1"/>
    </source>
</evidence>
<dbReference type="Gene3D" id="3.20.20.70">
    <property type="entry name" value="Aldolase class I"/>
    <property type="match status" value="1"/>
</dbReference>
<evidence type="ECO:0000256" key="9">
    <source>
        <dbReference type="ARBA" id="ARBA00023239"/>
    </source>
</evidence>
<evidence type="ECO:0000313" key="17">
    <source>
        <dbReference type="Proteomes" id="UP000252915"/>
    </source>
</evidence>
<evidence type="ECO:0000256" key="2">
    <source>
        <dbReference type="ARBA" id="ARBA00005120"/>
    </source>
</evidence>
<evidence type="ECO:0000256" key="5">
    <source>
        <dbReference type="ARBA" id="ARBA00022490"/>
    </source>
</evidence>
<dbReference type="PANTHER" id="PTHR12128:SF66">
    <property type="entry name" value="4-HYDROXY-2-OXOGLUTARATE ALDOLASE, MITOCHONDRIAL"/>
    <property type="match status" value="1"/>
</dbReference>
<dbReference type="SUPFAM" id="SSF51569">
    <property type="entry name" value="Aldolase"/>
    <property type="match status" value="1"/>
</dbReference>
<comment type="caution">
    <text evidence="12">Was originally thought to be a dihydrodipicolinate synthase (DHDPS), catalyzing the condensation of (S)-aspartate-beta-semialdehyde [(S)-ASA] and pyruvate to dihydrodipicolinate (DHDP). However, it was shown in E.coli that the product of the enzymatic reaction is not dihydrodipicolinate but in fact (4S)-4-hydroxy-2,3,4,5-tetrahydro-(2S)-dipicolinic acid (HTPA), and that the consecutive dehydration reaction leading to DHDP is not spontaneous but catalyzed by DapB.</text>
</comment>
<evidence type="ECO:0000256" key="7">
    <source>
        <dbReference type="ARBA" id="ARBA00022915"/>
    </source>
</evidence>